<evidence type="ECO:0000313" key="2">
    <source>
        <dbReference type="EnsemblPlants" id="cds.evm.model.10.1168"/>
    </source>
</evidence>
<keyword evidence="3" id="KW-1185">Reference proteome</keyword>
<reference evidence="2" key="1">
    <citation type="submission" date="2021-03" db="UniProtKB">
        <authorList>
            <consortium name="EnsemblPlants"/>
        </authorList>
    </citation>
    <scope>IDENTIFICATION</scope>
</reference>
<protein>
    <recommendedName>
        <fullName evidence="1">DUF4283 domain-containing protein</fullName>
    </recommendedName>
</protein>
<name>A0A803QIQ3_CANSA</name>
<sequence length="95" mass="11108">MERQVTAFAIDDDEEGLLFEKADDGLSEIDDDRWLLVGRFLTNRSIDFQAMQNKMATLWQPGWGLYVKELDSNLFYSNSIMRWILKGLLRAAHEH</sequence>
<evidence type="ECO:0000259" key="1">
    <source>
        <dbReference type="Pfam" id="PF14111"/>
    </source>
</evidence>
<dbReference type="EMBL" id="UZAU01000818">
    <property type="status" value="NOT_ANNOTATED_CDS"/>
    <property type="molecule type" value="Genomic_DNA"/>
</dbReference>
<dbReference type="InterPro" id="IPR025558">
    <property type="entry name" value="DUF4283"/>
</dbReference>
<proteinExistence type="predicted"/>
<feature type="domain" description="DUF4283" evidence="1">
    <location>
        <begin position="33"/>
        <end position="76"/>
    </location>
</feature>
<dbReference type="AlphaFoldDB" id="A0A803QIQ3"/>
<dbReference type="Pfam" id="PF14111">
    <property type="entry name" value="DUF4283"/>
    <property type="match status" value="1"/>
</dbReference>
<accession>A0A803QIQ3</accession>
<dbReference type="Gramene" id="evm.model.10.1168">
    <property type="protein sequence ID" value="cds.evm.model.10.1168"/>
    <property type="gene ID" value="evm.TU.10.1168"/>
</dbReference>
<dbReference type="EnsemblPlants" id="evm.model.10.1168">
    <property type="protein sequence ID" value="cds.evm.model.10.1168"/>
    <property type="gene ID" value="evm.TU.10.1168"/>
</dbReference>
<organism evidence="2 3">
    <name type="scientific">Cannabis sativa</name>
    <name type="common">Hemp</name>
    <name type="synonym">Marijuana</name>
    <dbReference type="NCBI Taxonomy" id="3483"/>
    <lineage>
        <taxon>Eukaryota</taxon>
        <taxon>Viridiplantae</taxon>
        <taxon>Streptophyta</taxon>
        <taxon>Embryophyta</taxon>
        <taxon>Tracheophyta</taxon>
        <taxon>Spermatophyta</taxon>
        <taxon>Magnoliopsida</taxon>
        <taxon>eudicotyledons</taxon>
        <taxon>Gunneridae</taxon>
        <taxon>Pentapetalae</taxon>
        <taxon>rosids</taxon>
        <taxon>fabids</taxon>
        <taxon>Rosales</taxon>
        <taxon>Cannabaceae</taxon>
        <taxon>Cannabis</taxon>
    </lineage>
</organism>
<evidence type="ECO:0000313" key="3">
    <source>
        <dbReference type="Proteomes" id="UP000596661"/>
    </source>
</evidence>
<dbReference type="Proteomes" id="UP000596661">
    <property type="component" value="Unassembled WGS sequence"/>
</dbReference>